<dbReference type="InterPro" id="IPR019791">
    <property type="entry name" value="Haem_peroxidase_animal"/>
</dbReference>
<feature type="compositionally biased region" description="Polar residues" evidence="3">
    <location>
        <begin position="2642"/>
        <end position="2655"/>
    </location>
</feature>
<evidence type="ECO:0000256" key="2">
    <source>
        <dbReference type="ARBA" id="ARBA00022525"/>
    </source>
</evidence>
<keyword evidence="2" id="KW-0964">Secreted</keyword>
<dbReference type="SUPFAM" id="SSF51120">
    <property type="entry name" value="beta-Roll"/>
    <property type="match status" value="8"/>
</dbReference>
<dbReference type="InterPro" id="IPR018511">
    <property type="entry name" value="Hemolysin-typ_Ca-bd_CS"/>
</dbReference>
<feature type="compositionally biased region" description="Acidic residues" evidence="3">
    <location>
        <begin position="2666"/>
        <end position="2699"/>
    </location>
</feature>
<comment type="subcellular location">
    <subcellularLocation>
        <location evidence="1">Secreted</location>
    </subcellularLocation>
</comment>
<evidence type="ECO:0000313" key="5">
    <source>
        <dbReference type="EMBL" id="MET4723900.1"/>
    </source>
</evidence>
<dbReference type="Pfam" id="PF00353">
    <property type="entry name" value="HemolysinCabind"/>
    <property type="match status" value="17"/>
</dbReference>
<feature type="region of interest" description="Disordered" evidence="3">
    <location>
        <begin position="2642"/>
        <end position="2719"/>
    </location>
</feature>
<dbReference type="InterPro" id="IPR011049">
    <property type="entry name" value="Serralysin-like_metalloprot_C"/>
</dbReference>
<evidence type="ECO:0000256" key="1">
    <source>
        <dbReference type="ARBA" id="ARBA00004613"/>
    </source>
</evidence>
<dbReference type="PANTHER" id="PTHR38340:SF1">
    <property type="entry name" value="S-LAYER PROTEIN"/>
    <property type="match status" value="1"/>
</dbReference>
<dbReference type="InterPro" id="IPR001763">
    <property type="entry name" value="Rhodanese-like_dom"/>
</dbReference>
<dbReference type="PROSITE" id="PS50206">
    <property type="entry name" value="RHODANESE_3"/>
    <property type="match status" value="1"/>
</dbReference>
<dbReference type="RefSeq" id="WP_248889335.1">
    <property type="nucleotide sequence ID" value="NZ_CP066351.1"/>
</dbReference>
<protein>
    <submittedName>
        <fullName evidence="5">Ca2+-binding RTX toxin-like protein</fullName>
    </submittedName>
</protein>
<dbReference type="InterPro" id="IPR001343">
    <property type="entry name" value="Hemolysn_Ca-bd"/>
</dbReference>
<organism evidence="5 6">
    <name type="scientific">Bradyrhizobium japonicum</name>
    <dbReference type="NCBI Taxonomy" id="375"/>
    <lineage>
        <taxon>Bacteria</taxon>
        <taxon>Pseudomonadati</taxon>
        <taxon>Pseudomonadota</taxon>
        <taxon>Alphaproteobacteria</taxon>
        <taxon>Hyphomicrobiales</taxon>
        <taxon>Nitrobacteraceae</taxon>
        <taxon>Bradyrhizobium</taxon>
    </lineage>
</organism>
<keyword evidence="6" id="KW-1185">Reference proteome</keyword>
<gene>
    <name evidence="5" type="ORF">ABIF63_008006</name>
</gene>
<dbReference type="CDD" id="cd09821">
    <property type="entry name" value="An_peroxidase_bacterial_2"/>
    <property type="match status" value="1"/>
</dbReference>
<reference evidence="5 6" key="1">
    <citation type="submission" date="2024-06" db="EMBL/GenBank/DDBJ databases">
        <title>Genomic Encyclopedia of Type Strains, Phase V (KMG-V): Genome sequencing to study the core and pangenomes of soil and plant-associated prokaryotes.</title>
        <authorList>
            <person name="Whitman W."/>
        </authorList>
    </citation>
    <scope>NUCLEOTIDE SEQUENCE [LARGE SCALE GENOMIC DNA]</scope>
    <source>
        <strain evidence="5 6">USDA 160</strain>
    </source>
</reference>
<dbReference type="Gene3D" id="2.60.120.260">
    <property type="entry name" value="Galactose-binding domain-like"/>
    <property type="match status" value="1"/>
</dbReference>
<dbReference type="Gene3D" id="1.10.640.10">
    <property type="entry name" value="Haem peroxidase domain superfamily, animal type"/>
    <property type="match status" value="1"/>
</dbReference>
<dbReference type="InterPro" id="IPR037120">
    <property type="entry name" value="Haem_peroxidase_sf_animal"/>
</dbReference>
<name>A0ABV2S4Z7_BRAJP</name>
<dbReference type="PRINTS" id="PR00313">
    <property type="entry name" value="CABNDNGRPT"/>
</dbReference>
<accession>A0ABV2S4Z7</accession>
<dbReference type="Proteomes" id="UP001549291">
    <property type="component" value="Unassembled WGS sequence"/>
</dbReference>
<dbReference type="Gene3D" id="2.150.10.10">
    <property type="entry name" value="Serralysin-like metalloprotease, C-terminal"/>
    <property type="match status" value="10"/>
</dbReference>
<dbReference type="PROSITE" id="PS00330">
    <property type="entry name" value="HEMOLYSIN_CALCIUM"/>
    <property type="match status" value="6"/>
</dbReference>
<dbReference type="PANTHER" id="PTHR38340">
    <property type="entry name" value="S-LAYER PROTEIN"/>
    <property type="match status" value="1"/>
</dbReference>
<dbReference type="SUPFAM" id="SSF48113">
    <property type="entry name" value="Heme-dependent peroxidases"/>
    <property type="match status" value="1"/>
</dbReference>
<dbReference type="EMBL" id="JBEPTQ010000002">
    <property type="protein sequence ID" value="MET4723900.1"/>
    <property type="molecule type" value="Genomic_DNA"/>
</dbReference>
<evidence type="ECO:0000313" key="6">
    <source>
        <dbReference type="Proteomes" id="UP001549291"/>
    </source>
</evidence>
<dbReference type="InterPro" id="IPR010255">
    <property type="entry name" value="Haem_peroxidase_sf"/>
</dbReference>
<dbReference type="InterPro" id="IPR050557">
    <property type="entry name" value="RTX_toxin/Mannuronan_C5-epim"/>
</dbReference>
<evidence type="ECO:0000256" key="3">
    <source>
        <dbReference type="SAM" id="MobiDB-lite"/>
    </source>
</evidence>
<feature type="domain" description="Rhodanese" evidence="4">
    <location>
        <begin position="1125"/>
        <end position="1148"/>
    </location>
</feature>
<evidence type="ECO:0000259" key="4">
    <source>
        <dbReference type="PROSITE" id="PS50206"/>
    </source>
</evidence>
<proteinExistence type="predicted"/>
<sequence>MVAYIRSDLDFILAQIKVAEKHAAYIVNPLDPNSAPLYGAGLAGQVGSVPSYNLSIGLRTVDGQNNNLLPGQEKWGAADMPFPELLDPTFRPAENVPGNFLPPGAPAVPTSYAPSNNPGSMVFDSSLRTISNLIVDQTLANPAAIMKGLQSGGIVEATLANVALVQDIYNAFKPALDAEYQARVVMQNAKAAANQLSDGDESTVPGAAEQAAIDAFAAATAVHNDMLNDLAVARAVRDAGLEPFGITMDGDNVQVVNVSPDVGLSAPFNSWFTLFGQFFDHGLDLVNKGGSGTVFVPLQPDDPLYVPGSSTNFMVLTRATVSPGADGVMGTADDVRPVNTTTPFVDQNQTYTSHASHQVFLRQYALDANGVPHATGKLIEGGGDQPGGMATWGEVKEQAKMLGILLTDQDVGAVPLLRTDPYGNFIPNAAGFAQVITGVGADGIPNTADDIVISGTSTAPVSVTTAIRINAAFLADIAHDAVPNGIADGDIEIGLLNPGNNPAVYDNELLDAHFIAGDGRANENIGLTAVHHIFHSEHNRLVEHTKEIVLASNDLAFLNEWLAVDLAALPTTPAQIAALVWDGERLFQAAKFGTEMQYQHLVFEDFARKVQPNIDFFVVPDGYHADINPSIVAEFAHVVYRFGHSMLTETIDRLDPTFTNDQIGLIEAFLNPIEFDSGHTVADSVAAGNIIRGMTRQVGNEIDEFVTSALRNNLLGLPLDLATINLARGRDAGVPSLNVARRDFFEASSHAEELRPYASWVDFASHLKNEASIINFVAAYGTHALITGETTVEGKRDAAMALIFGTSFGDVVVPTDPAELAAFNADRIAFLNATGIYAGGSLGGLENVDLWIGGLAEKVMPFGGMLGSTFNFVFEVQLEKLQDGDRFYYLQRLDGLHLLSEMENNTFAKVIGLNADAGHLPSDVFSTPGLILEVDQTRQWNPGLDSADPTGGTILTPLVLRDDPATDGAEANYLRYTGADHVLLGGTDQADTLIASEGDDTLYGDAGNDRMEGGAGNDQYIGGDGDDIITDQFGDDIMRTGRGHDAVNAGQGVDLIVADEGNDFIVLGADSLDEAFGGVGNDFVLGSKTTEQTLGGEGDDWIEIGAWTGAVGDNFDDQFQLDAVKGHDVFHGDGGFDEFIGEGGDDIWFGSLGRGKFDGMSGYDWTTYANMNLAVDVDLNRVILPGLPVLPGNAALDSFTQVEGASGSAHNDVIRGSDVTADLVPTEGFRGSALDAEGIALITGLQALLAGAGPASFDANGSFVGGNILLGGAGSDLIEGRGGDDIIDGDRWLRVRIAVMSDFDENGPVGNTVLEFHDSMTTLVQKVFSGQINPGQLKIVRDIVSDGAAASDVDTAVYSDVRANYSFSARADGTLVVSNTGGLDPLEGTDLLRNMEKLQFSDGTLGIVMGTPFSDNGLAPQGPPSDNRPVLNGSATDDIIVGLAGADVLNGLGGNDILVGGPGSATGTIADNFNSGGYSGNDGNAANFAGNWTESDNNSATSGDIEIDGNRLRFNETVDGGETIERSMNLAGATAATLSFSYEDDNLGAGQNVIVEARNSGSGAWEVLGTLGSTTATGNGIFSATLTAAQIGANSGIRFRTTGDGNNWDNGDNFYVDNLTITIVRAGINGGVDTLNGGLGNDTYAFGLGDGNDLINEAVNAASGGTADRISIQAPNAVGASGQPIIDPVTLLPVPTIIALDAFDSSTATQTGDLVINYSLPTGPTGSVAQSITVAGHFTGNNAQTGVERINFNGATFAGYALGAEDYFISRSDPADRAGGDVDMSLNAVTNAQANFVVGEQGVDDEITGGGLNDLIFGGTGNDDLVGGLGDDLLVGGAGNDDLDARLNLAGDDFEGAVGADTMVGGAGNDTYGIDDLLDVAIEAQDEGTDTVETFLAELSIANMANVENLTYRGVDADQFIGTGNAGNNVITGGDLADTLSGLAGNDTLNGGLGNDTLAGGDGNDTLNGGDDVDTLTGGIGADTLNGGAGADVMSGGADNDIYVVDDAADVVTELAAGGTDTVQSSVSYTLGAEVENLTLTGGDAINGNGNAQANTIAGNGANNQIFGGGGNDTIDAGNGTDLVDGGTGDDTLSGGTGGDTDSIIGGAGNDTINVSDGNDVVVYNAAGFGADTITGFDSTAAGGQDLINLSALGITAANLATRVVETQVGANTLLTVRDASLATIGTIQVNNTTTAAIDASDYVLAQAAPAPFGTASANADVITGNGGANLIDGLGGNDTLSGGGGDDVILGGEGADTLNGDDGNDTLTGGTGSNNGAYVDSFGAASYSNSNGTLAFTGNWTEGGGETTSPTAGDISITGGRLQFNQGVDGGETIERAVNLAGATAATVSFTYEDDNLNGGQTVIVEARNVNTNAWEVVTGGTLGGGANGTFNFSAALTPAQIGSNSAIRFRTTGDGNNWDNGDNFYVDNFTVNVTAPGLNAGADTVNGGAGDDTIVWNANATAAPTDGRDIVNGGTEGTAGDTFVINGNTSSEAYTIYTLAAWDAVAGNDIASFGGRTPEIVVTRGGSAFANVIAELSEIEEIRINGIEPTGATGGAGAGDTFTVVGDFTATSLRLNTITIDGDEGDDTIDISALTSAHRIVFRSNGGNDTIIGALQAEDVIELPEGADPATYHLVENQDGTKTISNGTHSVTFSGMVPPQFETNEPDEDDEEETETPNEDDETPTAGGDDDEEETETATDGVVRTGTAQSDTLVGTPGDDSIVAFAGDDIAVGHAGADAISAGEGADFVNGGAGRDVIFAGAGDDHVFAGADADIVYGDTGADRVFGDQGDDLINAGAGDDTVFGGAGNDLIVAEIGDGNDAYFGDEGAGGAGTDTLDMSAASTAVTVNLGSGPLANGSASSSQTGNDTLWGIENVTTGSGNDVIVAGTAANVMKGGLGDDTFRFNSVEAAKGDTIVGFEPGDRIDLSGIDANYAVDGNQSFTLVSDAAFTAAGQLAVSYETHDGQEFTVIQGNVDGNAAADFKIEIAGHQNLGSNVTL</sequence>
<comment type="caution">
    <text evidence="5">The sequence shown here is derived from an EMBL/GenBank/DDBJ whole genome shotgun (WGS) entry which is preliminary data.</text>
</comment>
<dbReference type="PROSITE" id="PS50292">
    <property type="entry name" value="PEROXIDASE_3"/>
    <property type="match status" value="1"/>
</dbReference>
<dbReference type="Pfam" id="PF03098">
    <property type="entry name" value="An_peroxidase"/>
    <property type="match status" value="2"/>
</dbReference>